<dbReference type="Gene3D" id="3.30.30.10">
    <property type="entry name" value="Knottin, scorpion toxin-like"/>
    <property type="match status" value="1"/>
</dbReference>
<proteinExistence type="predicted"/>
<protein>
    <recommendedName>
        <fullName evidence="3">Knottin scorpion toxin-like domain-containing protein</fullName>
    </recommendedName>
</protein>
<feature type="signal peptide" evidence="1">
    <location>
        <begin position="1"/>
        <end position="24"/>
    </location>
</feature>
<dbReference type="OrthoDB" id="685620at2759"/>
<dbReference type="SUPFAM" id="SSF57095">
    <property type="entry name" value="Scorpion toxin-like"/>
    <property type="match status" value="1"/>
</dbReference>
<dbReference type="AlphaFoldDB" id="A0A368SAX5"/>
<keyword evidence="1" id="KW-0732">Signal</keyword>
<gene>
    <name evidence="2" type="ORF">SETIT_8G231000v2</name>
</gene>
<reference evidence="2" key="1">
    <citation type="journal article" date="2012" name="Nat. Biotechnol.">
        <title>Reference genome sequence of the model plant Setaria.</title>
        <authorList>
            <person name="Bennetzen J.L."/>
            <person name="Schmutz J."/>
            <person name="Wang H."/>
            <person name="Percifield R."/>
            <person name="Hawkins J."/>
            <person name="Pontaroli A.C."/>
            <person name="Estep M."/>
            <person name="Feng L."/>
            <person name="Vaughn J.N."/>
            <person name="Grimwood J."/>
            <person name="Jenkins J."/>
            <person name="Barry K."/>
            <person name="Lindquist E."/>
            <person name="Hellsten U."/>
            <person name="Deshpande S."/>
            <person name="Wang X."/>
            <person name="Wu X."/>
            <person name="Mitros T."/>
            <person name="Triplett J."/>
            <person name="Yang X."/>
            <person name="Ye C.Y."/>
            <person name="Mauro-Herrera M."/>
            <person name="Wang L."/>
            <person name="Li P."/>
            <person name="Sharma M."/>
            <person name="Sharma R."/>
            <person name="Ronald P.C."/>
            <person name="Panaud O."/>
            <person name="Kellogg E.A."/>
            <person name="Brutnell T.P."/>
            <person name="Doust A.N."/>
            <person name="Tuskan G.A."/>
            <person name="Rokhsar D."/>
            <person name="Devos K.M."/>
        </authorList>
    </citation>
    <scope>NUCLEOTIDE SEQUENCE [LARGE SCALE GENOMIC DNA]</scope>
    <source>
        <strain evidence="2">Yugu1</strain>
    </source>
</reference>
<evidence type="ECO:0000256" key="1">
    <source>
        <dbReference type="SAM" id="SignalP"/>
    </source>
</evidence>
<name>A0A368SAX5_SETIT</name>
<feature type="chain" id="PRO_5016628836" description="Knottin scorpion toxin-like domain-containing protein" evidence="1">
    <location>
        <begin position="25"/>
        <end position="105"/>
    </location>
</feature>
<accession>A0A368SAX5</accession>
<dbReference type="InterPro" id="IPR036574">
    <property type="entry name" value="Scorpion_toxin-like_sf"/>
</dbReference>
<evidence type="ECO:0000313" key="2">
    <source>
        <dbReference type="EMBL" id="RCV39521.1"/>
    </source>
</evidence>
<organism evidence="2">
    <name type="scientific">Setaria italica</name>
    <name type="common">Foxtail millet</name>
    <name type="synonym">Panicum italicum</name>
    <dbReference type="NCBI Taxonomy" id="4555"/>
    <lineage>
        <taxon>Eukaryota</taxon>
        <taxon>Viridiplantae</taxon>
        <taxon>Streptophyta</taxon>
        <taxon>Embryophyta</taxon>
        <taxon>Tracheophyta</taxon>
        <taxon>Spermatophyta</taxon>
        <taxon>Magnoliopsida</taxon>
        <taxon>Liliopsida</taxon>
        <taxon>Poales</taxon>
        <taxon>Poaceae</taxon>
        <taxon>PACMAD clade</taxon>
        <taxon>Panicoideae</taxon>
        <taxon>Panicodae</taxon>
        <taxon>Paniceae</taxon>
        <taxon>Cenchrinae</taxon>
        <taxon>Setaria</taxon>
    </lineage>
</organism>
<evidence type="ECO:0008006" key="3">
    <source>
        <dbReference type="Google" id="ProtNLM"/>
    </source>
</evidence>
<dbReference type="EMBL" id="CM003535">
    <property type="protein sequence ID" value="RCV39521.1"/>
    <property type="molecule type" value="Genomic_DNA"/>
</dbReference>
<sequence length="105" mass="11003">MAHSAGKNLSALLILLVAMAAVAGRIHPAESASMQQSRIHSPCKEHPSANYKGMCLGVINDSECNSVCLDESSDNMSGSCAIFMCWCQIRCTSETVVAASAPTLA</sequence>
<reference evidence="2" key="2">
    <citation type="submission" date="2015-07" db="EMBL/GenBank/DDBJ databases">
        <authorList>
            <person name="Noorani M."/>
        </authorList>
    </citation>
    <scope>NUCLEOTIDE SEQUENCE</scope>
    <source>
        <strain evidence="2">Yugu1</strain>
    </source>
</reference>